<dbReference type="OrthoDB" id="3860943at2"/>
<dbReference type="Proteomes" id="UP000598297">
    <property type="component" value="Unassembled WGS sequence"/>
</dbReference>
<proteinExistence type="predicted"/>
<evidence type="ECO:0000313" key="2">
    <source>
        <dbReference type="EMBL" id="NBE53833.1"/>
    </source>
</evidence>
<dbReference type="AlphaFoldDB" id="A0A964UTF6"/>
<feature type="region of interest" description="Disordered" evidence="1">
    <location>
        <begin position="81"/>
        <end position="121"/>
    </location>
</feature>
<organism evidence="2 3">
    <name type="scientific">Streptomyces boluensis</name>
    <dbReference type="NCBI Taxonomy" id="1775135"/>
    <lineage>
        <taxon>Bacteria</taxon>
        <taxon>Bacillati</taxon>
        <taxon>Actinomycetota</taxon>
        <taxon>Actinomycetes</taxon>
        <taxon>Kitasatosporales</taxon>
        <taxon>Streptomycetaceae</taxon>
        <taxon>Streptomyces</taxon>
    </lineage>
</organism>
<name>A0A964UTF6_9ACTN</name>
<accession>A0A964UTF6</accession>
<comment type="caution">
    <text evidence="2">The sequence shown here is derived from an EMBL/GenBank/DDBJ whole genome shotgun (WGS) entry which is preliminary data.</text>
</comment>
<feature type="compositionally biased region" description="Basic and acidic residues" evidence="1">
    <location>
        <begin position="99"/>
        <end position="111"/>
    </location>
</feature>
<reference evidence="2" key="1">
    <citation type="submission" date="2020-01" db="EMBL/GenBank/DDBJ databases">
        <title>Whole-genome analyses of novel actinobacteria.</title>
        <authorList>
            <person name="Sahin N."/>
        </authorList>
    </citation>
    <scope>NUCLEOTIDE SEQUENCE</scope>
    <source>
        <strain evidence="2">YC537</strain>
    </source>
</reference>
<protein>
    <submittedName>
        <fullName evidence="2">Uncharacterized protein</fullName>
    </submittedName>
</protein>
<evidence type="ECO:0000256" key="1">
    <source>
        <dbReference type="SAM" id="MobiDB-lite"/>
    </source>
</evidence>
<keyword evidence="3" id="KW-1185">Reference proteome</keyword>
<evidence type="ECO:0000313" key="3">
    <source>
        <dbReference type="Proteomes" id="UP000598297"/>
    </source>
</evidence>
<dbReference type="EMBL" id="JAAAHS010000168">
    <property type="protein sequence ID" value="NBE53833.1"/>
    <property type="molecule type" value="Genomic_DNA"/>
</dbReference>
<sequence>MAAGKVLASYDNNQAGQLAAIEGDDLALERRGLGDAANVVDTALGYLLGAEQEITVRRQGTPLRAIPDLDFLCRSTCVDPYRHPHVTPSGGSRGTSRGHAGDGRTRKDQGSWRRVRTVKRI</sequence>
<dbReference type="RefSeq" id="WP_161700081.1">
    <property type="nucleotide sequence ID" value="NZ_JAAAHS010000168.1"/>
</dbReference>
<gene>
    <name evidence="2" type="ORF">GUY60_20890</name>
</gene>